<keyword evidence="3 5" id="KW-1133">Transmembrane helix</keyword>
<dbReference type="Proteomes" id="UP000013893">
    <property type="component" value="Chromosome"/>
</dbReference>
<dbReference type="PANTHER" id="PTHR30168">
    <property type="entry name" value="PUTATIVE MEMBRANE PROTEIN YPFJ"/>
    <property type="match status" value="1"/>
</dbReference>
<dbReference type="HOGENOM" id="CLU_059329_0_0_0"/>
<dbReference type="InterPro" id="IPR007343">
    <property type="entry name" value="Uncharacterised_pept_Zn_put"/>
</dbReference>
<evidence type="ECO:0000256" key="1">
    <source>
        <dbReference type="ARBA" id="ARBA00004167"/>
    </source>
</evidence>
<feature type="transmembrane region" description="Helical" evidence="5">
    <location>
        <begin position="21"/>
        <end position="43"/>
    </location>
</feature>
<name>R4PW91_9BACT</name>
<accession>R4PW91</accession>
<comment type="subcellular location">
    <subcellularLocation>
        <location evidence="1">Membrane</location>
        <topology evidence="1">Single-pass membrane protein</topology>
    </subcellularLocation>
</comment>
<dbReference type="GO" id="GO:0016020">
    <property type="term" value="C:membrane"/>
    <property type="evidence" value="ECO:0007669"/>
    <property type="project" value="UniProtKB-SubCell"/>
</dbReference>
<dbReference type="STRING" id="1332188.L336_0309"/>
<dbReference type="PANTHER" id="PTHR30168:SF0">
    <property type="entry name" value="INNER MEMBRANE PROTEIN"/>
    <property type="match status" value="1"/>
</dbReference>
<evidence type="ECO:0000256" key="4">
    <source>
        <dbReference type="ARBA" id="ARBA00023136"/>
    </source>
</evidence>
<protein>
    <recommendedName>
        <fullName evidence="8">Metalloprotease</fullName>
    </recommendedName>
</protein>
<evidence type="ECO:0008006" key="8">
    <source>
        <dbReference type="Google" id="ProtNLM"/>
    </source>
</evidence>
<evidence type="ECO:0000256" key="3">
    <source>
        <dbReference type="ARBA" id="ARBA00022989"/>
    </source>
</evidence>
<organism evidence="6 7">
    <name type="scientific">Candidatus Saccharimonas aalborgensis</name>
    <dbReference type="NCBI Taxonomy" id="1332188"/>
    <lineage>
        <taxon>Bacteria</taxon>
        <taxon>Candidatus Saccharimonadota</taxon>
        <taxon>Candidatus Saccharimonadia</taxon>
        <taxon>Candidatus Saccharimonadales</taxon>
        <taxon>Candidatus Saccharimonadaceae</taxon>
        <taxon>Candidatus Saccharimonas</taxon>
    </lineage>
</organism>
<dbReference type="PATRIC" id="fig|1332188.3.peg.304"/>
<dbReference type="OrthoDB" id="9774900at2"/>
<dbReference type="EMBL" id="CP005957">
    <property type="protein sequence ID" value="AGL62017.1"/>
    <property type="molecule type" value="Genomic_DNA"/>
</dbReference>
<dbReference type="RefSeq" id="WP_015641467.1">
    <property type="nucleotide sequence ID" value="NC_021219.1"/>
</dbReference>
<keyword evidence="7" id="KW-1185">Reference proteome</keyword>
<keyword evidence="2 5" id="KW-0812">Transmembrane</keyword>
<dbReference type="KEGG" id="saal:L336_0309"/>
<dbReference type="AlphaFoldDB" id="R4PW91"/>
<keyword evidence="4 5" id="KW-0472">Membrane</keyword>
<gene>
    <name evidence="6" type="ORF">L336_0309</name>
</gene>
<evidence type="ECO:0000256" key="2">
    <source>
        <dbReference type="ARBA" id="ARBA00022692"/>
    </source>
</evidence>
<sequence length="280" mass="30281">MARWDEIVSTGDVEDRRGVSSGLLLGGGGGLVALLLTLGLNYMGLNVSQSTVESAIGTVQTMRAGQAKQTTQPEQFRGNDSYEVFTRKVLGSTNDVWSGLFSQNNSTYKKPRLVLFRQATQSGCGIATTDMGPHFCPQDQTIYLDETFFDELRTRFGADTGDVAQAYVIAHEVGHNVQSQLGVFNTKASKTRSGSIDVELQADCYAGIWAYSQAKNGIFENGEIDQAISAASAVGDDHIQKVEGVQINPETWTHGSSTERVNAFKKGYTSGQPSQCTNLQ</sequence>
<evidence type="ECO:0000313" key="7">
    <source>
        <dbReference type="Proteomes" id="UP000013893"/>
    </source>
</evidence>
<evidence type="ECO:0000313" key="6">
    <source>
        <dbReference type="EMBL" id="AGL62017.1"/>
    </source>
</evidence>
<dbReference type="Pfam" id="PF04228">
    <property type="entry name" value="Zn_peptidase"/>
    <property type="match status" value="1"/>
</dbReference>
<reference evidence="6 7" key="1">
    <citation type="journal article" date="2013" name="Nat. Biotechnol.">
        <title>Genome sequences of rare, uncultured bacteria obtained by differential coverage binning of multiple metagenomes.</title>
        <authorList>
            <person name="Albertsen M."/>
            <person name="Hugenholtz P."/>
            <person name="Skarshewski A."/>
            <person name="Nielsen K.L."/>
            <person name="Tyson G.W."/>
            <person name="Nielsen P.H."/>
        </authorList>
    </citation>
    <scope>NUCLEOTIDE SEQUENCE [LARGE SCALE GENOMIC DNA]</scope>
    <source>
        <strain evidence="6">TM71</strain>
    </source>
</reference>
<evidence type="ECO:0000256" key="5">
    <source>
        <dbReference type="SAM" id="Phobius"/>
    </source>
</evidence>
<proteinExistence type="predicted"/>